<evidence type="ECO:0000256" key="2">
    <source>
        <dbReference type="ARBA" id="ARBA00022679"/>
    </source>
</evidence>
<dbReference type="CDD" id="cd02440">
    <property type="entry name" value="AdoMet_MTases"/>
    <property type="match status" value="1"/>
</dbReference>
<organism evidence="6 7">
    <name type="scientific">Marinimicrococcus flavescens</name>
    <dbReference type="NCBI Taxonomy" id="3031815"/>
    <lineage>
        <taxon>Bacteria</taxon>
        <taxon>Pseudomonadati</taxon>
        <taxon>Pseudomonadota</taxon>
        <taxon>Alphaproteobacteria</taxon>
        <taxon>Geminicoccales</taxon>
        <taxon>Geminicoccaceae</taxon>
        <taxon>Marinimicrococcus</taxon>
    </lineage>
</organism>
<dbReference type="Pfam" id="PF00398">
    <property type="entry name" value="RrnaAD"/>
    <property type="match status" value="1"/>
</dbReference>
<keyword evidence="3" id="KW-0949">S-adenosyl-L-methionine</keyword>
<reference evidence="6 7" key="1">
    <citation type="submission" date="2023-03" db="EMBL/GenBank/DDBJ databases">
        <title>YIM 152171 draft genome.</title>
        <authorList>
            <person name="Yang Z."/>
        </authorList>
    </citation>
    <scope>NUCLEOTIDE SEQUENCE [LARGE SCALE GENOMIC DNA]</scope>
    <source>
        <strain evidence="6 7">YIM 152171</strain>
    </source>
</reference>
<sequence length="194" mass="21346">MNQSVSLKLKEGELFFRQWLRSPKSMGSVIPSSQALAKAIAGAVAWQPGQYVVELGGGTGAITQGLLDRGIPRDRMIVIELEEHLHSYLQERLPGSHVIKGDATKLDNILGELGVDNVSTVVSGLPMLGMPFEFHQAIVGQGLKAVADRGHMLQYTYSPVPPVPARKLGIRARLCKYVMWNFPPATVWRYTPRT</sequence>
<dbReference type="RefSeq" id="WP_327787311.1">
    <property type="nucleotide sequence ID" value="NZ_JARGEQ010000002.1"/>
</dbReference>
<accession>A0AAP3UZ04</accession>
<evidence type="ECO:0000259" key="5">
    <source>
        <dbReference type="SMART" id="SM00650"/>
    </source>
</evidence>
<keyword evidence="7" id="KW-1185">Reference proteome</keyword>
<comment type="caution">
    <text evidence="6">The sequence shown here is derived from an EMBL/GenBank/DDBJ whole genome shotgun (WGS) entry which is preliminary data.</text>
</comment>
<evidence type="ECO:0000313" key="6">
    <source>
        <dbReference type="EMBL" id="MDF1584903.1"/>
    </source>
</evidence>
<evidence type="ECO:0000256" key="1">
    <source>
        <dbReference type="ARBA" id="ARBA00022603"/>
    </source>
</evidence>
<evidence type="ECO:0000256" key="4">
    <source>
        <dbReference type="ARBA" id="ARBA00022884"/>
    </source>
</evidence>
<keyword evidence="2" id="KW-0808">Transferase</keyword>
<protein>
    <submittedName>
        <fullName evidence="6">rRNA adenine N-6-methyltransferase family protein</fullName>
    </submittedName>
</protein>
<dbReference type="InterPro" id="IPR029063">
    <property type="entry name" value="SAM-dependent_MTases_sf"/>
</dbReference>
<dbReference type="AlphaFoldDB" id="A0AAP3UZ04"/>
<proteinExistence type="predicted"/>
<gene>
    <name evidence="6" type="ORF">PZ740_00720</name>
</gene>
<keyword evidence="4" id="KW-0694">RNA-binding</keyword>
<name>A0AAP3UZ04_9PROT</name>
<dbReference type="SMART" id="SM00650">
    <property type="entry name" value="rADc"/>
    <property type="match status" value="1"/>
</dbReference>
<evidence type="ECO:0000256" key="3">
    <source>
        <dbReference type="ARBA" id="ARBA00022691"/>
    </source>
</evidence>
<keyword evidence="1" id="KW-0489">Methyltransferase</keyword>
<dbReference type="EMBL" id="JARGEQ010000002">
    <property type="protein sequence ID" value="MDF1584903.1"/>
    <property type="molecule type" value="Genomic_DNA"/>
</dbReference>
<dbReference type="GO" id="GO:0003723">
    <property type="term" value="F:RNA binding"/>
    <property type="evidence" value="ECO:0007669"/>
    <property type="project" value="UniProtKB-KW"/>
</dbReference>
<dbReference type="PANTHER" id="PTHR11727">
    <property type="entry name" value="DIMETHYLADENOSINE TRANSFERASE"/>
    <property type="match status" value="1"/>
</dbReference>
<dbReference type="Gene3D" id="3.40.50.150">
    <property type="entry name" value="Vaccinia Virus protein VP39"/>
    <property type="match status" value="1"/>
</dbReference>
<evidence type="ECO:0000313" key="7">
    <source>
        <dbReference type="Proteomes" id="UP001301140"/>
    </source>
</evidence>
<dbReference type="PANTHER" id="PTHR11727:SF14">
    <property type="entry name" value="BLL8166 PROTEIN"/>
    <property type="match status" value="1"/>
</dbReference>
<dbReference type="Proteomes" id="UP001301140">
    <property type="component" value="Unassembled WGS sequence"/>
</dbReference>
<feature type="domain" description="Ribosomal RNA adenine methylase transferase N-terminal" evidence="5">
    <location>
        <begin position="36"/>
        <end position="174"/>
    </location>
</feature>
<dbReference type="InterPro" id="IPR020598">
    <property type="entry name" value="rRNA_Ade_methylase_Trfase_N"/>
</dbReference>
<dbReference type="GO" id="GO:0000179">
    <property type="term" value="F:rRNA (adenine-N6,N6-)-dimethyltransferase activity"/>
    <property type="evidence" value="ECO:0007669"/>
    <property type="project" value="InterPro"/>
</dbReference>
<dbReference type="SUPFAM" id="SSF53335">
    <property type="entry name" value="S-adenosyl-L-methionine-dependent methyltransferases"/>
    <property type="match status" value="1"/>
</dbReference>
<dbReference type="InterPro" id="IPR001737">
    <property type="entry name" value="KsgA/Erm"/>
</dbReference>